<name>A0A484I5H5_9ARCH</name>
<accession>A0A484I5H5</accession>
<dbReference type="RefSeq" id="WP_197731094.1">
    <property type="nucleotide sequence ID" value="NZ_LR216287.1"/>
</dbReference>
<feature type="domain" description="ENPP1-3/EXOG-like endonuclease/phosphodiesterase" evidence="2">
    <location>
        <begin position="396"/>
        <end position="603"/>
    </location>
</feature>
<dbReference type="Pfam" id="PF01223">
    <property type="entry name" value="Endonuclease_NS"/>
    <property type="match status" value="1"/>
</dbReference>
<dbReference type="EMBL" id="LR216287">
    <property type="protein sequence ID" value="VFJ12938.1"/>
    <property type="molecule type" value="Genomic_DNA"/>
</dbReference>
<gene>
    <name evidence="4" type="ORF">NFRAN_0616</name>
</gene>
<dbReference type="InterPro" id="IPR001604">
    <property type="entry name" value="Endo_G_ENPP1-like_dom"/>
</dbReference>
<feature type="domain" description="DNA/RNA non-specific endonuclease/pyrophosphatase/phosphodiesterase" evidence="3">
    <location>
        <begin position="395"/>
        <end position="603"/>
    </location>
</feature>
<dbReference type="PANTHER" id="PTHR13966">
    <property type="entry name" value="ENDONUCLEASE RELATED"/>
    <property type="match status" value="1"/>
</dbReference>
<dbReference type="PANTHER" id="PTHR13966:SF5">
    <property type="entry name" value="ENDONUCLEASE G, MITOCHONDRIAL"/>
    <property type="match status" value="1"/>
</dbReference>
<dbReference type="InterPro" id="IPR044929">
    <property type="entry name" value="DNA/RNA_non-sp_Endonuclease_sf"/>
</dbReference>
<dbReference type="Proteomes" id="UP000294299">
    <property type="component" value="Chromosome NFRAN"/>
</dbReference>
<dbReference type="InterPro" id="IPR020821">
    <property type="entry name" value="ENPP1-3/EXOG-like_nuc-like"/>
</dbReference>
<dbReference type="GO" id="GO:0003676">
    <property type="term" value="F:nucleic acid binding"/>
    <property type="evidence" value="ECO:0007669"/>
    <property type="project" value="InterPro"/>
</dbReference>
<dbReference type="InterPro" id="IPR009003">
    <property type="entry name" value="Peptidase_S1_PA"/>
</dbReference>
<dbReference type="KEGG" id="nfn:NFRAN_0616"/>
<feature type="region of interest" description="Disordered" evidence="1">
    <location>
        <begin position="1"/>
        <end position="27"/>
    </location>
</feature>
<dbReference type="Gene3D" id="3.40.570.10">
    <property type="entry name" value="Extracellular Endonuclease, subunit A"/>
    <property type="match status" value="1"/>
</dbReference>
<dbReference type="CDD" id="cd00091">
    <property type="entry name" value="NUC"/>
    <property type="match status" value="1"/>
</dbReference>
<dbReference type="SMART" id="SM00477">
    <property type="entry name" value="NUC"/>
    <property type="match status" value="1"/>
</dbReference>
<evidence type="ECO:0000313" key="4">
    <source>
        <dbReference type="EMBL" id="VFJ12938.1"/>
    </source>
</evidence>
<dbReference type="GO" id="GO:0016787">
    <property type="term" value="F:hydrolase activity"/>
    <property type="evidence" value="ECO:0007669"/>
    <property type="project" value="InterPro"/>
</dbReference>
<sequence length="632" mass="70838">MVKQRRRKSSPKSNVDQEKDKNSMPSMDELKDFIRTRGSSFLKDPNITSVGIGYKHEDGKPTNKISIQFTVETKAQPEDMKALKTTLIPKSFKINGKDVPTDVLQRKFTVEFRIIKEAEQNKRKERLDPMVPGISISNVSGTAGTIGCMVYDKFSGSPYILSNWHVLHGANGSIGNDIVQPGPFDDNRVHLNRIGKLERSHLGQAGDCAICTIEDRTFSNVVLDLGVTIDKIGEPELGDRVIKSGRTTGVTHGVVSRVHTIAKLDYGGLIGDREIGGFEIEIDPQNPPENGEISMGGDSGSIWIFKLNNGKTSAVMAGLHFAGEASTSPTEYAIACYPKSVFEKLQVTLGGPDKIEPVSEKGFDSNFLDVKIGNPKLIDSNKEKAYVLNGTEIIHYTHFSLVLNKERKFPFWVGWNIDGGNIKKISRSGIPFITDPRIPSEFQAGDELYKTNKLDRGHIARRADLIWGSLNEAKKANRDSFYFTNICPQLDKFNQGNKGGIWGKLEDTVFEEVEVDKLRISLFGGPVFHEDDRLYRNTRLPREFWKVILYVENQVLKAKGFLLTQNLDELEALELNNFKVYQVAIDEIATRCGLIFDQDVKSADSFGRMLLSKRVMIQERKSIEEPKDIDWS</sequence>
<dbReference type="GO" id="GO:0046872">
    <property type="term" value="F:metal ion binding"/>
    <property type="evidence" value="ECO:0007669"/>
    <property type="project" value="InterPro"/>
</dbReference>
<dbReference type="SMART" id="SM00892">
    <property type="entry name" value="Endonuclease_NS"/>
    <property type="match status" value="1"/>
</dbReference>
<evidence type="ECO:0000313" key="5">
    <source>
        <dbReference type="Proteomes" id="UP000294299"/>
    </source>
</evidence>
<dbReference type="SUPFAM" id="SSF54060">
    <property type="entry name" value="His-Me finger endonucleases"/>
    <property type="match status" value="1"/>
</dbReference>
<evidence type="ECO:0000256" key="1">
    <source>
        <dbReference type="SAM" id="MobiDB-lite"/>
    </source>
</evidence>
<keyword evidence="4" id="KW-0378">Hydrolase</keyword>
<reference evidence="4 5" key="1">
    <citation type="submission" date="2019-02" db="EMBL/GenBank/DDBJ databases">
        <authorList>
            <person name="Lehtovirta-Morley E L."/>
        </authorList>
    </citation>
    <scope>NUCLEOTIDE SEQUENCE [LARGE SCALE GENOMIC DNA]</scope>
    <source>
        <strain evidence="4">NFRAN1</strain>
    </source>
</reference>
<keyword evidence="4" id="KW-0255">Endonuclease</keyword>
<evidence type="ECO:0000259" key="3">
    <source>
        <dbReference type="SMART" id="SM00892"/>
    </source>
</evidence>
<dbReference type="GeneID" id="60511047"/>
<protein>
    <submittedName>
        <fullName evidence="4">Endonuclease G</fullName>
    </submittedName>
</protein>
<keyword evidence="4" id="KW-0540">Nuclease</keyword>
<dbReference type="SUPFAM" id="SSF50494">
    <property type="entry name" value="Trypsin-like serine proteases"/>
    <property type="match status" value="1"/>
</dbReference>
<dbReference type="InterPro" id="IPR040255">
    <property type="entry name" value="Non-specific_endonuclease"/>
</dbReference>
<dbReference type="OrthoDB" id="10571at2157"/>
<evidence type="ECO:0000259" key="2">
    <source>
        <dbReference type="SMART" id="SM00477"/>
    </source>
</evidence>
<dbReference type="GO" id="GO:0004519">
    <property type="term" value="F:endonuclease activity"/>
    <property type="evidence" value="ECO:0007669"/>
    <property type="project" value="UniProtKB-KW"/>
</dbReference>
<dbReference type="InterPro" id="IPR044925">
    <property type="entry name" value="His-Me_finger_sf"/>
</dbReference>
<feature type="compositionally biased region" description="Basic residues" evidence="1">
    <location>
        <begin position="1"/>
        <end position="10"/>
    </location>
</feature>
<proteinExistence type="predicted"/>
<keyword evidence="5" id="KW-1185">Reference proteome</keyword>
<feature type="compositionally biased region" description="Basic and acidic residues" evidence="1">
    <location>
        <begin position="15"/>
        <end position="27"/>
    </location>
</feature>
<dbReference type="AlphaFoldDB" id="A0A484I5H5"/>
<organism evidence="4 5">
    <name type="scientific">Candidatus Nitrosocosmicus franklandianus</name>
    <dbReference type="NCBI Taxonomy" id="1798806"/>
    <lineage>
        <taxon>Archaea</taxon>
        <taxon>Nitrososphaerota</taxon>
        <taxon>Nitrososphaeria</taxon>
        <taxon>Nitrososphaerales</taxon>
        <taxon>Nitrososphaeraceae</taxon>
        <taxon>Candidatus Nitrosocosmicus</taxon>
    </lineage>
</organism>